<dbReference type="InterPro" id="IPR025382">
    <property type="entry name" value="Cap4-like_endonuclease_dom"/>
</dbReference>
<reference evidence="2" key="1">
    <citation type="journal article" date="2018" name="Genome Biol.">
        <title>SKESA: strategic k-mer extension for scrupulous assemblies.</title>
        <authorList>
            <person name="Souvorov A."/>
            <person name="Agarwala R."/>
            <person name="Lipman D.J."/>
        </authorList>
    </citation>
    <scope>NUCLEOTIDE SEQUENCE</scope>
    <source>
        <strain evidence="2">Clostridioides</strain>
    </source>
</reference>
<proteinExistence type="predicted"/>
<comment type="caution">
    <text evidence="2">The sequence shown here is derived from an EMBL/GenBank/DDBJ whole genome shotgun (WGS) entry which is preliminary data.</text>
</comment>
<name>A0A9P4D9N4_CLODI</name>
<dbReference type="AlphaFoldDB" id="A0A9P4D9N4"/>
<dbReference type="RefSeq" id="WP_003427554.1">
    <property type="nucleotide sequence ID" value="NZ_AP025558.1"/>
</dbReference>
<feature type="domain" description="CD-NTase associated protein 4-like DNA endonuclease" evidence="1">
    <location>
        <begin position="15"/>
        <end position="215"/>
    </location>
</feature>
<sequence>MSKIEYYMNLPYDLSGSMSKNRFRNELLWGLKKMYELYKTNEDFVVVFDYRCDIEVHLENKFEFYQVKTQNNSGTYTINKLTDKKKGSKSVVGNLYSLKYDINMNEIDDVYVAIVSNAPLNDGKKTYNNSHEVKIKTIDSSAIEKIKLSIKNDLNIDEDINLENLFFIRIGLDLIEPQKTLIGETAIFFEDVFGRECSKVKSLYNVLYEEIYSKSAYELDINTYENIVSKKGINRDRMDIILKSYANNTDKSVELAKYSINEWYKNNFSRRLSLIKSLTTIVSKLSESSILKDIENCILSYIYNNIDKLQVSDKELIEIISEIVEEKRPIEVSKTDIEALILLTLKKYEEGVYE</sequence>
<evidence type="ECO:0000259" key="1">
    <source>
        <dbReference type="Pfam" id="PF14130"/>
    </source>
</evidence>
<dbReference type="Proteomes" id="UP000879542">
    <property type="component" value="Unassembled WGS sequence"/>
</dbReference>
<protein>
    <submittedName>
        <fullName evidence="2">DUF4297 domain-containing protein</fullName>
    </submittedName>
</protein>
<evidence type="ECO:0000313" key="3">
    <source>
        <dbReference type="Proteomes" id="UP000879542"/>
    </source>
</evidence>
<dbReference type="Pfam" id="PF14130">
    <property type="entry name" value="Cap4_nuclease"/>
    <property type="match status" value="1"/>
</dbReference>
<organism evidence="2 3">
    <name type="scientific">Clostridioides difficile</name>
    <name type="common">Peptoclostridium difficile</name>
    <dbReference type="NCBI Taxonomy" id="1496"/>
    <lineage>
        <taxon>Bacteria</taxon>
        <taxon>Bacillati</taxon>
        <taxon>Bacillota</taxon>
        <taxon>Clostridia</taxon>
        <taxon>Peptostreptococcales</taxon>
        <taxon>Peptostreptococcaceae</taxon>
        <taxon>Clostridioides</taxon>
    </lineage>
</organism>
<accession>A0A9P4D9N4</accession>
<dbReference type="GO" id="GO:0004518">
    <property type="term" value="F:nuclease activity"/>
    <property type="evidence" value="ECO:0007669"/>
    <property type="project" value="InterPro"/>
</dbReference>
<evidence type="ECO:0000313" key="2">
    <source>
        <dbReference type="EMBL" id="HBH2620101.1"/>
    </source>
</evidence>
<dbReference type="EMBL" id="DAEQIJ010000007">
    <property type="protein sequence ID" value="HBH2620101.1"/>
    <property type="molecule type" value="Genomic_DNA"/>
</dbReference>
<reference evidence="2" key="2">
    <citation type="submission" date="2021-06" db="EMBL/GenBank/DDBJ databases">
        <authorList>
            <consortium name="NCBI Pathogen Detection Project"/>
        </authorList>
    </citation>
    <scope>NUCLEOTIDE SEQUENCE</scope>
    <source>
        <strain evidence="2">Clostridioides</strain>
    </source>
</reference>
<gene>
    <name evidence="2" type="ORF">KRQ00_001863</name>
</gene>